<evidence type="ECO:0000256" key="1">
    <source>
        <dbReference type="ARBA" id="ARBA00023125"/>
    </source>
</evidence>
<dbReference type="Proteomes" id="UP000078476">
    <property type="component" value="Unassembled WGS sequence"/>
</dbReference>
<protein>
    <recommendedName>
        <fullName evidence="3">HTH tetR-type domain-containing protein</fullName>
    </recommendedName>
</protein>
<dbReference type="Pfam" id="PF00440">
    <property type="entry name" value="TetR_N"/>
    <property type="match status" value="1"/>
</dbReference>
<comment type="caution">
    <text evidence="2">Lacks conserved residue(s) required for the propagation of feature annotation.</text>
</comment>
<dbReference type="InterPro" id="IPR001647">
    <property type="entry name" value="HTH_TetR"/>
</dbReference>
<dbReference type="GO" id="GO:0003677">
    <property type="term" value="F:DNA binding"/>
    <property type="evidence" value="ECO:0007669"/>
    <property type="project" value="UniProtKB-UniRule"/>
</dbReference>
<sequence>MAAIAEVVPVSKPSLYNHFKGKQELFVAVIASQCVALLNMLKGDRHFRCLLGLQSGLSGEEKRHLIDAAVSLFLKGHGHDV</sequence>
<accession>A0A177MX67</accession>
<evidence type="ECO:0000313" key="4">
    <source>
        <dbReference type="EMBL" id="OAI10327.1"/>
    </source>
</evidence>
<dbReference type="STRING" id="980561.A1359_16900"/>
<keyword evidence="5" id="KW-1185">Reference proteome</keyword>
<organism evidence="4 5">
    <name type="scientific">Methylomonas lenta</name>
    <dbReference type="NCBI Taxonomy" id="980561"/>
    <lineage>
        <taxon>Bacteria</taxon>
        <taxon>Pseudomonadati</taxon>
        <taxon>Pseudomonadota</taxon>
        <taxon>Gammaproteobacteria</taxon>
        <taxon>Methylococcales</taxon>
        <taxon>Methylococcaceae</taxon>
        <taxon>Methylomonas</taxon>
    </lineage>
</organism>
<dbReference type="InterPro" id="IPR009057">
    <property type="entry name" value="Homeodomain-like_sf"/>
</dbReference>
<dbReference type="SUPFAM" id="SSF46689">
    <property type="entry name" value="Homeodomain-like"/>
    <property type="match status" value="1"/>
</dbReference>
<dbReference type="Gene3D" id="1.10.357.10">
    <property type="entry name" value="Tetracycline Repressor, domain 2"/>
    <property type="match status" value="1"/>
</dbReference>
<dbReference type="PROSITE" id="PS50977">
    <property type="entry name" value="HTH_TETR_2"/>
    <property type="match status" value="1"/>
</dbReference>
<evidence type="ECO:0000259" key="3">
    <source>
        <dbReference type="PROSITE" id="PS50977"/>
    </source>
</evidence>
<gene>
    <name evidence="4" type="ORF">A1359_16900</name>
</gene>
<comment type="caution">
    <text evidence="4">The sequence shown here is derived from an EMBL/GenBank/DDBJ whole genome shotgun (WGS) entry which is preliminary data.</text>
</comment>
<dbReference type="AlphaFoldDB" id="A0A177MX67"/>
<evidence type="ECO:0000313" key="5">
    <source>
        <dbReference type="Proteomes" id="UP000078476"/>
    </source>
</evidence>
<dbReference type="EMBL" id="LUUI01000155">
    <property type="protein sequence ID" value="OAI10327.1"/>
    <property type="molecule type" value="Genomic_DNA"/>
</dbReference>
<keyword evidence="1 2" id="KW-0238">DNA-binding</keyword>
<proteinExistence type="predicted"/>
<dbReference type="Gene3D" id="1.10.10.60">
    <property type="entry name" value="Homeodomain-like"/>
    <property type="match status" value="1"/>
</dbReference>
<reference evidence="4 5" key="1">
    <citation type="submission" date="2016-03" db="EMBL/GenBank/DDBJ databases">
        <authorList>
            <person name="Ploux O."/>
        </authorList>
    </citation>
    <scope>NUCLEOTIDE SEQUENCE [LARGE SCALE GENOMIC DNA]</scope>
    <source>
        <strain evidence="4 5">R-45370</strain>
    </source>
</reference>
<evidence type="ECO:0000256" key="2">
    <source>
        <dbReference type="PROSITE-ProRule" id="PRU00335"/>
    </source>
</evidence>
<feature type="domain" description="HTH tetR-type" evidence="3">
    <location>
        <begin position="1"/>
        <end position="37"/>
    </location>
</feature>
<name>A0A177MX67_9GAMM</name>